<evidence type="ECO:0000256" key="4">
    <source>
        <dbReference type="ARBA" id="ARBA00022730"/>
    </source>
</evidence>
<dbReference type="Gene3D" id="3.40.50.300">
    <property type="entry name" value="P-loop containing nucleotide triphosphate hydrolases"/>
    <property type="match status" value="1"/>
</dbReference>
<dbReference type="GO" id="GO:0042274">
    <property type="term" value="P:ribosomal small subunit biogenesis"/>
    <property type="evidence" value="ECO:0007669"/>
    <property type="project" value="UniProtKB-UniRule"/>
</dbReference>
<dbReference type="Pfam" id="PF03193">
    <property type="entry name" value="RsgA_GTPase"/>
    <property type="match status" value="1"/>
</dbReference>
<feature type="domain" description="EngC GTPase" evidence="11">
    <location>
        <begin position="70"/>
        <end position="214"/>
    </location>
</feature>
<comment type="similarity">
    <text evidence="10">Belongs to the TRAFAC class YlqF/YawG GTPase family. RsgA subfamily.</text>
</comment>
<dbReference type="GO" id="GO:0003924">
    <property type="term" value="F:GTPase activity"/>
    <property type="evidence" value="ECO:0007669"/>
    <property type="project" value="UniProtKB-UniRule"/>
</dbReference>
<feature type="domain" description="CP-type G" evidence="12">
    <location>
        <begin position="61"/>
        <end position="216"/>
    </location>
</feature>
<dbReference type="OrthoDB" id="9809485at2"/>
<feature type="binding site" evidence="10">
    <location>
        <begin position="110"/>
        <end position="113"/>
    </location>
    <ligand>
        <name>GTP</name>
        <dbReference type="ChEBI" id="CHEBI:37565"/>
    </ligand>
</feature>
<dbReference type="Pfam" id="PF16745">
    <property type="entry name" value="RsgA_N"/>
    <property type="match status" value="1"/>
</dbReference>
<dbReference type="PANTHER" id="PTHR32120:SF11">
    <property type="entry name" value="SMALL RIBOSOMAL SUBUNIT BIOGENESIS GTPASE RSGA 1, MITOCHONDRIAL-RELATED"/>
    <property type="match status" value="1"/>
</dbReference>
<dbReference type="PROSITE" id="PS51721">
    <property type="entry name" value="G_CP"/>
    <property type="match status" value="1"/>
</dbReference>
<keyword evidence="14" id="KW-1185">Reference proteome</keyword>
<feature type="binding site" evidence="10">
    <location>
        <position position="248"/>
    </location>
    <ligand>
        <name>Zn(2+)</name>
        <dbReference type="ChEBI" id="CHEBI:29105"/>
    </ligand>
</feature>
<dbReference type="EC" id="3.6.1.-" evidence="10"/>
<comment type="subunit">
    <text evidence="10">Monomer. Associates with 30S ribosomal subunit, binds 16S rRNA.</text>
</comment>
<evidence type="ECO:0000256" key="5">
    <source>
        <dbReference type="ARBA" id="ARBA00022741"/>
    </source>
</evidence>
<keyword evidence="8 10" id="KW-0694">RNA-binding</keyword>
<sequence length="293" mass="32518">MTGIITKAIGGLYTVDASDGIFECKARGIFRKKKISPMCGDNVIISEDKDGCVIEEILPRRSELIRPPLANLDLLVFISSTVEPKPNTLLLDKFIAIAEFKKIKPIVVFTKVDKRSGDELVAVYRSVGIDVFECDNVTGEGSAEVRAALQGKLSAFTGNTGVGKSSLLNNMYPELGLATGEISKKLGRGRHTTRHVQLYKLEGGGYIADTPGFSSFDTNRYDIIFKDKLADCFIEFAEYTDKCRFPDCSHTKEKGCAVIEAVKAGKIPHSRFDSYLQMYEDAKQLKEWEYKND</sequence>
<keyword evidence="6 10" id="KW-0378">Hydrolase</keyword>
<keyword evidence="2 10" id="KW-0690">Ribosome biogenesis</keyword>
<keyword evidence="9 10" id="KW-0342">GTP-binding</keyword>
<dbReference type="CDD" id="cd01854">
    <property type="entry name" value="YjeQ_EngC"/>
    <property type="match status" value="1"/>
</dbReference>
<evidence type="ECO:0000256" key="7">
    <source>
        <dbReference type="ARBA" id="ARBA00022833"/>
    </source>
</evidence>
<dbReference type="InterPro" id="IPR004881">
    <property type="entry name" value="Ribosome_biogen_GTPase_RsgA"/>
</dbReference>
<dbReference type="GO" id="GO:0005525">
    <property type="term" value="F:GTP binding"/>
    <property type="evidence" value="ECO:0007669"/>
    <property type="project" value="UniProtKB-UniRule"/>
</dbReference>
<feature type="binding site" evidence="10">
    <location>
        <position position="250"/>
    </location>
    <ligand>
        <name>Zn(2+)</name>
        <dbReference type="ChEBI" id="CHEBI:29105"/>
    </ligand>
</feature>
<dbReference type="HAMAP" id="MF_01820">
    <property type="entry name" value="GTPase_RsgA"/>
    <property type="match status" value="1"/>
</dbReference>
<name>A0A011VTP3_RUMAL</name>
<keyword evidence="4 10" id="KW-0699">rRNA-binding</keyword>
<keyword evidence="5 10" id="KW-0547">Nucleotide-binding</keyword>
<evidence type="ECO:0000256" key="1">
    <source>
        <dbReference type="ARBA" id="ARBA00022490"/>
    </source>
</evidence>
<dbReference type="InterPro" id="IPR012340">
    <property type="entry name" value="NA-bd_OB-fold"/>
</dbReference>
<keyword evidence="7 10" id="KW-0862">Zinc</keyword>
<evidence type="ECO:0000313" key="13">
    <source>
        <dbReference type="EMBL" id="EXM37973.1"/>
    </source>
</evidence>
<dbReference type="SUPFAM" id="SSF52540">
    <property type="entry name" value="P-loop containing nucleoside triphosphate hydrolases"/>
    <property type="match status" value="1"/>
</dbReference>
<dbReference type="Gene3D" id="2.40.50.140">
    <property type="entry name" value="Nucleic acid-binding proteins"/>
    <property type="match status" value="1"/>
</dbReference>
<dbReference type="PATRIC" id="fig|1341156.4.peg.2969"/>
<accession>A0A011VTP3</accession>
<dbReference type="InterPro" id="IPR030378">
    <property type="entry name" value="G_CP_dom"/>
</dbReference>
<evidence type="ECO:0000256" key="2">
    <source>
        <dbReference type="ARBA" id="ARBA00022517"/>
    </source>
</evidence>
<feature type="binding site" evidence="10">
    <location>
        <position position="256"/>
    </location>
    <ligand>
        <name>Zn(2+)</name>
        <dbReference type="ChEBI" id="CHEBI:29105"/>
    </ligand>
</feature>
<comment type="function">
    <text evidence="10">One of several proteins that assist in the late maturation steps of the functional core of the 30S ribosomal subunit. Helps release RbfA from mature subunits. May play a role in the assembly of ribosomal proteins into the subunit. Circularly permuted GTPase that catalyzes slow GTP hydrolysis, GTPase activity is stimulated by the 30S ribosomal subunit.</text>
</comment>
<proteinExistence type="inferred from homology"/>
<comment type="caution">
    <text evidence="13">The sequence shown here is derived from an EMBL/GenBank/DDBJ whole genome shotgun (WGS) entry which is preliminary data.</text>
</comment>
<dbReference type="PANTHER" id="PTHR32120">
    <property type="entry name" value="SMALL RIBOSOMAL SUBUNIT BIOGENESIS GTPASE RSGA"/>
    <property type="match status" value="1"/>
</dbReference>
<dbReference type="GO" id="GO:0005737">
    <property type="term" value="C:cytoplasm"/>
    <property type="evidence" value="ECO:0007669"/>
    <property type="project" value="UniProtKB-SubCell"/>
</dbReference>
<dbReference type="InterPro" id="IPR010914">
    <property type="entry name" value="RsgA_GTPase_dom"/>
</dbReference>
<dbReference type="EMBL" id="JEOB01000004">
    <property type="protein sequence ID" value="EXM37973.1"/>
    <property type="molecule type" value="Genomic_DNA"/>
</dbReference>
<feature type="binding site" evidence="10">
    <location>
        <position position="243"/>
    </location>
    <ligand>
        <name>Zn(2+)</name>
        <dbReference type="ChEBI" id="CHEBI:29105"/>
    </ligand>
</feature>
<dbReference type="GO" id="GO:0019843">
    <property type="term" value="F:rRNA binding"/>
    <property type="evidence" value="ECO:0007669"/>
    <property type="project" value="UniProtKB-KW"/>
</dbReference>
<dbReference type="SUPFAM" id="SSF50249">
    <property type="entry name" value="Nucleic acid-binding proteins"/>
    <property type="match status" value="1"/>
</dbReference>
<organism evidence="13 14">
    <name type="scientific">Ruminococcus albus SY3</name>
    <dbReference type="NCBI Taxonomy" id="1341156"/>
    <lineage>
        <taxon>Bacteria</taxon>
        <taxon>Bacillati</taxon>
        <taxon>Bacillota</taxon>
        <taxon>Clostridia</taxon>
        <taxon>Eubacteriales</taxon>
        <taxon>Oscillospiraceae</taxon>
        <taxon>Ruminococcus</taxon>
    </lineage>
</organism>
<dbReference type="CDD" id="cd04466">
    <property type="entry name" value="S1_YloQ_GTPase"/>
    <property type="match status" value="1"/>
</dbReference>
<evidence type="ECO:0000256" key="8">
    <source>
        <dbReference type="ARBA" id="ARBA00022884"/>
    </source>
</evidence>
<evidence type="ECO:0000259" key="12">
    <source>
        <dbReference type="PROSITE" id="PS51721"/>
    </source>
</evidence>
<dbReference type="PROSITE" id="PS50936">
    <property type="entry name" value="ENGC_GTPASE"/>
    <property type="match status" value="1"/>
</dbReference>
<evidence type="ECO:0000256" key="6">
    <source>
        <dbReference type="ARBA" id="ARBA00022801"/>
    </source>
</evidence>
<keyword evidence="3 10" id="KW-0479">Metal-binding</keyword>
<evidence type="ECO:0000256" key="10">
    <source>
        <dbReference type="HAMAP-Rule" id="MF_01820"/>
    </source>
</evidence>
<comment type="subcellular location">
    <subcellularLocation>
        <location evidence="10">Cytoplasm</location>
    </subcellularLocation>
</comment>
<dbReference type="AlphaFoldDB" id="A0A011VTP3"/>
<dbReference type="InterPro" id="IPR027417">
    <property type="entry name" value="P-loop_NTPase"/>
</dbReference>
<dbReference type="Gene3D" id="1.10.40.50">
    <property type="entry name" value="Probable gtpase engc, domain 3"/>
    <property type="match status" value="1"/>
</dbReference>
<evidence type="ECO:0000259" key="11">
    <source>
        <dbReference type="PROSITE" id="PS50936"/>
    </source>
</evidence>
<gene>
    <name evidence="10" type="primary">rsgA</name>
    <name evidence="13" type="ORF">RASY3_16850</name>
</gene>
<keyword evidence="1 10" id="KW-0963">Cytoplasm</keyword>
<dbReference type="InterPro" id="IPR031944">
    <property type="entry name" value="RsgA_N"/>
</dbReference>
<reference evidence="13 14" key="1">
    <citation type="submission" date="2013-06" db="EMBL/GenBank/DDBJ databases">
        <title>Rumen cellulosomics: divergent fiber-degrading strategies revealed by comparative genome-wide analysis of six Ruminococcal strains.</title>
        <authorList>
            <person name="Dassa B."/>
            <person name="Borovok I."/>
            <person name="Lamed R."/>
            <person name="Flint H."/>
            <person name="Yeoman C.J."/>
            <person name="White B."/>
            <person name="Bayer E.A."/>
        </authorList>
    </citation>
    <scope>NUCLEOTIDE SEQUENCE [LARGE SCALE GENOMIC DNA]</scope>
    <source>
        <strain evidence="13 14">SY3</strain>
    </source>
</reference>
<comment type="cofactor">
    <cofactor evidence="10">
        <name>Zn(2+)</name>
        <dbReference type="ChEBI" id="CHEBI:29105"/>
    </cofactor>
    <text evidence="10">Binds 1 zinc ion per subunit.</text>
</comment>
<dbReference type="GO" id="GO:0046872">
    <property type="term" value="F:metal ion binding"/>
    <property type="evidence" value="ECO:0007669"/>
    <property type="project" value="UniProtKB-KW"/>
</dbReference>
<dbReference type="Proteomes" id="UP000021369">
    <property type="component" value="Unassembled WGS sequence"/>
</dbReference>
<evidence type="ECO:0000256" key="9">
    <source>
        <dbReference type="ARBA" id="ARBA00023134"/>
    </source>
</evidence>
<evidence type="ECO:0000313" key="14">
    <source>
        <dbReference type="Proteomes" id="UP000021369"/>
    </source>
</evidence>
<dbReference type="RefSeq" id="WP_037290041.1">
    <property type="nucleotide sequence ID" value="NZ_JEOB01000004.1"/>
</dbReference>
<evidence type="ECO:0000256" key="3">
    <source>
        <dbReference type="ARBA" id="ARBA00022723"/>
    </source>
</evidence>
<protein>
    <recommendedName>
        <fullName evidence="10">Small ribosomal subunit biogenesis GTPase RsgA</fullName>
        <ecNumber evidence="10">3.6.1.-</ecNumber>
    </recommendedName>
</protein>
<dbReference type="NCBIfam" id="TIGR00157">
    <property type="entry name" value="ribosome small subunit-dependent GTPase A"/>
    <property type="match status" value="1"/>
</dbReference>
<feature type="binding site" evidence="10">
    <location>
        <begin position="158"/>
        <end position="166"/>
    </location>
    <ligand>
        <name>GTP</name>
        <dbReference type="ChEBI" id="CHEBI:37565"/>
    </ligand>
</feature>